<gene>
    <name evidence="9" type="ORF">DI551_00360</name>
</gene>
<evidence type="ECO:0000256" key="2">
    <source>
        <dbReference type="ARBA" id="ARBA00004749"/>
    </source>
</evidence>
<evidence type="ECO:0000259" key="8">
    <source>
        <dbReference type="Pfam" id="PF01494"/>
    </source>
</evidence>
<comment type="similarity">
    <text evidence="3">Belongs to the UbiH/COQ6 family.</text>
</comment>
<dbReference type="InterPro" id="IPR018168">
    <property type="entry name" value="Ubi_Hdrlase_CS"/>
</dbReference>
<evidence type="ECO:0000256" key="3">
    <source>
        <dbReference type="ARBA" id="ARBA00005349"/>
    </source>
</evidence>
<comment type="cofactor">
    <cofactor evidence="1">
        <name>FAD</name>
        <dbReference type="ChEBI" id="CHEBI:57692"/>
    </cofactor>
</comment>
<accession>A0A2W5N995</accession>
<dbReference type="PROSITE" id="PS01304">
    <property type="entry name" value="UBIH"/>
    <property type="match status" value="1"/>
</dbReference>
<dbReference type="SUPFAM" id="SSF51905">
    <property type="entry name" value="FAD/NAD(P)-binding domain"/>
    <property type="match status" value="1"/>
</dbReference>
<dbReference type="PANTHER" id="PTHR43876:SF7">
    <property type="entry name" value="UBIQUINONE BIOSYNTHESIS MONOOXYGENASE COQ6, MITOCHONDRIAL"/>
    <property type="match status" value="1"/>
</dbReference>
<evidence type="ECO:0000256" key="1">
    <source>
        <dbReference type="ARBA" id="ARBA00001974"/>
    </source>
</evidence>
<dbReference type="GO" id="GO:0004497">
    <property type="term" value="F:monooxygenase activity"/>
    <property type="evidence" value="ECO:0007669"/>
    <property type="project" value="UniProtKB-KW"/>
</dbReference>
<dbReference type="AlphaFoldDB" id="A0A2W5N995"/>
<dbReference type="InterPro" id="IPR010971">
    <property type="entry name" value="UbiH/COQ6"/>
</dbReference>
<keyword evidence="7" id="KW-0503">Monooxygenase</keyword>
<dbReference type="GO" id="GO:0071949">
    <property type="term" value="F:FAD binding"/>
    <property type="evidence" value="ECO:0007669"/>
    <property type="project" value="InterPro"/>
</dbReference>
<dbReference type="PROSITE" id="PS51257">
    <property type="entry name" value="PROKAR_LIPOPROTEIN"/>
    <property type="match status" value="1"/>
</dbReference>
<keyword evidence="5" id="KW-0274">FAD</keyword>
<dbReference type="GO" id="GO:0016705">
    <property type="term" value="F:oxidoreductase activity, acting on paired donors, with incorporation or reduction of molecular oxygen"/>
    <property type="evidence" value="ECO:0007669"/>
    <property type="project" value="InterPro"/>
</dbReference>
<dbReference type="EMBL" id="QFQB01000001">
    <property type="protein sequence ID" value="PZQ49138.1"/>
    <property type="molecule type" value="Genomic_DNA"/>
</dbReference>
<evidence type="ECO:0000313" key="10">
    <source>
        <dbReference type="Proteomes" id="UP000249417"/>
    </source>
</evidence>
<dbReference type="InterPro" id="IPR036188">
    <property type="entry name" value="FAD/NAD-bd_sf"/>
</dbReference>
<evidence type="ECO:0000256" key="5">
    <source>
        <dbReference type="ARBA" id="ARBA00022827"/>
    </source>
</evidence>
<sequence length="416" mass="45365">MARASHRKTLVTDVAIIGGGFAGCTLAALLGANGLDVACIDRDDPKATLHKGFDGRTTAISFGSQRVIGAAGAWDAVKNNACPIKDIKISDNASPTLLEFLVEDVHESAFGWIVENRHLRASLYARLAQIPNVRHIAPKGVLSFTVEPDHTVVHLDDGTEIRARLIVGADGRNSFTREQMGIGTRGWSYRQRGLVCVATHENPHNNVAIEDFRGEGPFAILPMNDDENGRHRSSIVWTEHCAEKDSAVHWDEQSFTVALNERFPAFYGKVAVSGKRFSYPLTLIHAHSYIAPRCALVADAAHGIHPIAGQGLNMGLRDIAALAELLINAKKSGADIGSDELLQNYQRSRRFDNMAMAAATDALNRLFSNDFLPLRALRKIGLLAVQRLAPARRLFMKQAMGSSGHLPALIRNGKFD</sequence>
<dbReference type="GO" id="GO:0006744">
    <property type="term" value="P:ubiquinone biosynthetic process"/>
    <property type="evidence" value="ECO:0007669"/>
    <property type="project" value="UniProtKB-UniPathway"/>
</dbReference>
<evidence type="ECO:0000256" key="6">
    <source>
        <dbReference type="ARBA" id="ARBA00023002"/>
    </source>
</evidence>
<dbReference type="InterPro" id="IPR051205">
    <property type="entry name" value="UbiH/COQ6_monooxygenase"/>
</dbReference>
<dbReference type="UniPathway" id="UPA00232"/>
<dbReference type="FunFam" id="3.50.50.60:FF:000021">
    <property type="entry name" value="Ubiquinone biosynthesis monooxygenase COQ6"/>
    <property type="match status" value="1"/>
</dbReference>
<name>A0A2W5N995_9BACT</name>
<proteinExistence type="inferred from homology"/>
<keyword evidence="6" id="KW-0560">Oxidoreductase</keyword>
<dbReference type="PANTHER" id="PTHR43876">
    <property type="entry name" value="UBIQUINONE BIOSYNTHESIS MONOOXYGENASE COQ6, MITOCHONDRIAL"/>
    <property type="match status" value="1"/>
</dbReference>
<keyword evidence="9" id="KW-0830">Ubiquinone</keyword>
<organism evidence="9 10">
    <name type="scientific">Micavibrio aeruginosavorus</name>
    <dbReference type="NCBI Taxonomy" id="349221"/>
    <lineage>
        <taxon>Bacteria</taxon>
        <taxon>Pseudomonadati</taxon>
        <taxon>Bdellovibrionota</taxon>
        <taxon>Bdellovibrionia</taxon>
        <taxon>Bdellovibrionales</taxon>
        <taxon>Pseudobdellovibrionaceae</taxon>
        <taxon>Micavibrio</taxon>
    </lineage>
</organism>
<evidence type="ECO:0000256" key="4">
    <source>
        <dbReference type="ARBA" id="ARBA00022630"/>
    </source>
</evidence>
<protein>
    <submittedName>
        <fullName evidence="9">Ubiquinone biosynthesis protein</fullName>
    </submittedName>
</protein>
<dbReference type="Proteomes" id="UP000249417">
    <property type="component" value="Unassembled WGS sequence"/>
</dbReference>
<feature type="domain" description="FAD-binding" evidence="8">
    <location>
        <begin position="12"/>
        <end position="351"/>
    </location>
</feature>
<dbReference type="NCBIfam" id="TIGR01988">
    <property type="entry name" value="Ubi-OHases"/>
    <property type="match status" value="1"/>
</dbReference>
<comment type="pathway">
    <text evidence="2">Cofactor biosynthesis; ubiquinone biosynthesis.</text>
</comment>
<keyword evidence="4" id="KW-0285">Flavoprotein</keyword>
<comment type="caution">
    <text evidence="9">The sequence shown here is derived from an EMBL/GenBank/DDBJ whole genome shotgun (WGS) entry which is preliminary data.</text>
</comment>
<evidence type="ECO:0000256" key="7">
    <source>
        <dbReference type="ARBA" id="ARBA00023033"/>
    </source>
</evidence>
<dbReference type="GO" id="GO:0110142">
    <property type="term" value="C:ubiquinone biosynthesis complex"/>
    <property type="evidence" value="ECO:0007669"/>
    <property type="project" value="UniProtKB-ARBA"/>
</dbReference>
<dbReference type="Gene3D" id="3.50.50.60">
    <property type="entry name" value="FAD/NAD(P)-binding domain"/>
    <property type="match status" value="2"/>
</dbReference>
<reference evidence="9 10" key="1">
    <citation type="submission" date="2017-08" db="EMBL/GenBank/DDBJ databases">
        <title>Infants hospitalized years apart are colonized by the same room-sourced microbial strains.</title>
        <authorList>
            <person name="Brooks B."/>
            <person name="Olm M.R."/>
            <person name="Firek B.A."/>
            <person name="Baker R."/>
            <person name="Thomas B.C."/>
            <person name="Morowitz M.J."/>
            <person name="Banfield J.F."/>
        </authorList>
    </citation>
    <scope>NUCLEOTIDE SEQUENCE [LARGE SCALE GENOMIC DNA]</scope>
    <source>
        <strain evidence="9">S2_005_002_R2_29</strain>
    </source>
</reference>
<dbReference type="InterPro" id="IPR002938">
    <property type="entry name" value="FAD-bd"/>
</dbReference>
<evidence type="ECO:0000313" key="9">
    <source>
        <dbReference type="EMBL" id="PZQ49138.1"/>
    </source>
</evidence>
<dbReference type="PRINTS" id="PR00420">
    <property type="entry name" value="RNGMNOXGNASE"/>
</dbReference>
<dbReference type="Pfam" id="PF01494">
    <property type="entry name" value="FAD_binding_3"/>
    <property type="match status" value="1"/>
</dbReference>